<reference evidence="2" key="1">
    <citation type="journal article" date="2023" name="Front. Plant Sci.">
        <title>Chromosomal-level genome assembly of Melastoma candidum provides insights into trichome evolution.</title>
        <authorList>
            <person name="Zhong Y."/>
            <person name="Wu W."/>
            <person name="Sun C."/>
            <person name="Zou P."/>
            <person name="Liu Y."/>
            <person name="Dai S."/>
            <person name="Zhou R."/>
        </authorList>
    </citation>
    <scope>NUCLEOTIDE SEQUENCE [LARGE SCALE GENOMIC DNA]</scope>
</reference>
<evidence type="ECO:0000313" key="1">
    <source>
        <dbReference type="EMBL" id="KAI4385481.1"/>
    </source>
</evidence>
<protein>
    <submittedName>
        <fullName evidence="1">Uncharacterized protein</fullName>
    </submittedName>
</protein>
<keyword evidence="2" id="KW-1185">Reference proteome</keyword>
<comment type="caution">
    <text evidence="1">The sequence shown here is derived from an EMBL/GenBank/DDBJ whole genome shotgun (WGS) entry which is preliminary data.</text>
</comment>
<organism evidence="1 2">
    <name type="scientific">Melastoma candidum</name>
    <dbReference type="NCBI Taxonomy" id="119954"/>
    <lineage>
        <taxon>Eukaryota</taxon>
        <taxon>Viridiplantae</taxon>
        <taxon>Streptophyta</taxon>
        <taxon>Embryophyta</taxon>
        <taxon>Tracheophyta</taxon>
        <taxon>Spermatophyta</taxon>
        <taxon>Magnoliopsida</taxon>
        <taxon>eudicotyledons</taxon>
        <taxon>Gunneridae</taxon>
        <taxon>Pentapetalae</taxon>
        <taxon>rosids</taxon>
        <taxon>malvids</taxon>
        <taxon>Myrtales</taxon>
        <taxon>Melastomataceae</taxon>
        <taxon>Melastomatoideae</taxon>
        <taxon>Melastomateae</taxon>
        <taxon>Melastoma</taxon>
    </lineage>
</organism>
<gene>
    <name evidence="1" type="ORF">MLD38_003503</name>
</gene>
<proteinExistence type="predicted"/>
<name>A0ACB9S4S0_9MYRT</name>
<accession>A0ACB9S4S0</accession>
<evidence type="ECO:0000313" key="2">
    <source>
        <dbReference type="Proteomes" id="UP001057402"/>
    </source>
</evidence>
<dbReference type="EMBL" id="CM042881">
    <property type="protein sequence ID" value="KAI4385481.1"/>
    <property type="molecule type" value="Genomic_DNA"/>
</dbReference>
<dbReference type="Proteomes" id="UP001057402">
    <property type="component" value="Chromosome 2"/>
</dbReference>
<sequence length="119" mass="13478">MLYCLGTKHVASDVKTRLRRTIISVPQDRLADLNELYCKTICRWIPCWLIHGASRELKGHHSAGTPGTNQRILNKNMEGIEVCFECDEMDGITCMRQALYMLIQNASFCCSVIDPKSTV</sequence>